<evidence type="ECO:0000313" key="4">
    <source>
        <dbReference type="WBParaSite" id="NBR_0001224601-mRNA-1"/>
    </source>
</evidence>
<protein>
    <submittedName>
        <fullName evidence="4">DOMON domain-containing protein</fullName>
    </submittedName>
</protein>
<reference evidence="2 3" key="2">
    <citation type="submission" date="2018-11" db="EMBL/GenBank/DDBJ databases">
        <authorList>
            <consortium name="Pathogen Informatics"/>
        </authorList>
    </citation>
    <scope>NUCLEOTIDE SEQUENCE [LARGE SCALE GENOMIC DNA]</scope>
</reference>
<dbReference type="STRING" id="27835.A0A0N4Y7T9"/>
<evidence type="ECO:0000313" key="3">
    <source>
        <dbReference type="Proteomes" id="UP000271162"/>
    </source>
</evidence>
<dbReference type="OMA" id="NDGKAMC"/>
<accession>A0A0N4Y7T9</accession>
<evidence type="ECO:0000259" key="1">
    <source>
        <dbReference type="PROSITE" id="PS50836"/>
    </source>
</evidence>
<gene>
    <name evidence="2" type="ORF">NBR_LOCUS12247</name>
</gene>
<dbReference type="WBParaSite" id="NBR_0001224601-mRNA-1">
    <property type="protein sequence ID" value="NBR_0001224601-mRNA-1"/>
    <property type="gene ID" value="NBR_0001224601"/>
</dbReference>
<reference evidence="4" key="1">
    <citation type="submission" date="2017-02" db="UniProtKB">
        <authorList>
            <consortium name="WormBaseParasite"/>
        </authorList>
    </citation>
    <scope>IDENTIFICATION</scope>
</reference>
<name>A0A0N4Y7T9_NIPBR</name>
<organism evidence="4">
    <name type="scientific">Nippostrongylus brasiliensis</name>
    <name type="common">Rat hookworm</name>
    <dbReference type="NCBI Taxonomy" id="27835"/>
    <lineage>
        <taxon>Eukaryota</taxon>
        <taxon>Metazoa</taxon>
        <taxon>Ecdysozoa</taxon>
        <taxon>Nematoda</taxon>
        <taxon>Chromadorea</taxon>
        <taxon>Rhabditida</taxon>
        <taxon>Rhabditina</taxon>
        <taxon>Rhabditomorpha</taxon>
        <taxon>Strongyloidea</taxon>
        <taxon>Heligmosomidae</taxon>
        <taxon>Nippostrongylus</taxon>
    </lineage>
</organism>
<sequence length="194" mass="21861">MHVSHVSDCGKVRGCWLLPNGCKDSSDCTGIITWQHTGRSLLFELEIDMKMKPNGVWVGLGISKDDLMGNDTVLECQFRDKGQGSVHLSHNTKDKNLPLPEATQILLKDSYTEVRDDRMLCGAEWMLDAMMLHPDEKRMMHRISAGKYHLLLAFGELGKDSEKKQHELIGEGAPWRSNGKARFCSHCPPEIVDE</sequence>
<dbReference type="InterPro" id="IPR005018">
    <property type="entry name" value="DOMON_domain"/>
</dbReference>
<feature type="domain" description="DOMON" evidence="1">
    <location>
        <begin position="28"/>
        <end position="155"/>
    </location>
</feature>
<dbReference type="EMBL" id="UYSL01020702">
    <property type="protein sequence ID" value="VDL75836.1"/>
    <property type="molecule type" value="Genomic_DNA"/>
</dbReference>
<evidence type="ECO:0000313" key="2">
    <source>
        <dbReference type="EMBL" id="VDL75836.1"/>
    </source>
</evidence>
<dbReference type="AlphaFoldDB" id="A0A0N4Y7T9"/>
<proteinExistence type="predicted"/>
<dbReference type="PROSITE" id="PS50836">
    <property type="entry name" value="DOMON"/>
    <property type="match status" value="1"/>
</dbReference>
<dbReference type="Pfam" id="PF03351">
    <property type="entry name" value="DOMON"/>
    <property type="match status" value="1"/>
</dbReference>
<keyword evidence="3" id="KW-1185">Reference proteome</keyword>
<dbReference type="Proteomes" id="UP000271162">
    <property type="component" value="Unassembled WGS sequence"/>
</dbReference>